<protein>
    <submittedName>
        <fullName evidence="7">Basic 7S globulin-like</fullName>
    </submittedName>
</protein>
<dbReference type="KEGG" id="qsa:O6P43_021623"/>
<dbReference type="InterPro" id="IPR032861">
    <property type="entry name" value="TAXi_N"/>
</dbReference>
<evidence type="ECO:0000313" key="8">
    <source>
        <dbReference type="Proteomes" id="UP001163823"/>
    </source>
</evidence>
<evidence type="ECO:0000259" key="6">
    <source>
        <dbReference type="PROSITE" id="PS51767"/>
    </source>
</evidence>
<dbReference type="PROSITE" id="PS51767">
    <property type="entry name" value="PEPTIDASE_A1"/>
    <property type="match status" value="1"/>
</dbReference>
<evidence type="ECO:0000256" key="2">
    <source>
        <dbReference type="ARBA" id="ARBA00007447"/>
    </source>
</evidence>
<dbReference type="InterPro" id="IPR032799">
    <property type="entry name" value="TAXi_C"/>
</dbReference>
<dbReference type="SUPFAM" id="SSF50630">
    <property type="entry name" value="Acid proteases"/>
    <property type="match status" value="1"/>
</dbReference>
<dbReference type="Pfam" id="PF14541">
    <property type="entry name" value="TAXi_C"/>
    <property type="match status" value="1"/>
</dbReference>
<evidence type="ECO:0000256" key="5">
    <source>
        <dbReference type="SAM" id="SignalP"/>
    </source>
</evidence>
<dbReference type="FunFam" id="2.40.70.10:FF:000045">
    <property type="entry name" value="Basic 7S globulin"/>
    <property type="match status" value="1"/>
</dbReference>
<evidence type="ECO:0000256" key="3">
    <source>
        <dbReference type="ARBA" id="ARBA00022525"/>
    </source>
</evidence>
<dbReference type="Pfam" id="PF14543">
    <property type="entry name" value="TAXi_N"/>
    <property type="match status" value="1"/>
</dbReference>
<sequence>MALSFHITLVCSIFFFFMIYPSIAKTSSNNKPKALVLPVTKDSSTKQYLTQLSQRTPLVPIKLTVDLGAPFLWANCDVGYVSSTYKPARCGSAQCSLADTNDCRDCFEFPPGPGCFNNTCRLYPENTINGQTLITGVVSHDTLSLQSTNGFNPSKFVTVPKSIFVCSESRLGTLDDLASGVTGMAGLGRTKISLPSQFASAFRFPKKFAICLSSSTTSNGVMFFGDGPYVLLPGLDVSKNLIFTPLIRNPVSTASSPQKEEPSSEYFIRVKSVKINGKTVPLNKTLLTIDSAGFGGTKISTVKPYTELEASIYNKFISVFEKQVGNHVPKVAPVAPFGLCYKSKSFDSTRVGAAVPPIDLVLQKKSVFWRIFGANSMVQVSNEVVCVGFVKAREDFPPKTPIIIGAHQLEDNLLQFDLDHSRLGFSSTLLSRQTTCANFNFTSNA</sequence>
<comment type="subcellular location">
    <subcellularLocation>
        <location evidence="1">Secreted</location>
        <location evidence="1">Extracellular space</location>
    </subcellularLocation>
</comment>
<dbReference type="GO" id="GO:0005576">
    <property type="term" value="C:extracellular region"/>
    <property type="evidence" value="ECO:0007669"/>
    <property type="project" value="UniProtKB-SubCell"/>
</dbReference>
<feature type="domain" description="Peptidase A1" evidence="6">
    <location>
        <begin position="48"/>
        <end position="426"/>
    </location>
</feature>
<keyword evidence="4 5" id="KW-0732">Signal</keyword>
<dbReference type="Gene3D" id="2.40.70.10">
    <property type="entry name" value="Acid Proteases"/>
    <property type="match status" value="2"/>
</dbReference>
<dbReference type="GO" id="GO:0004190">
    <property type="term" value="F:aspartic-type endopeptidase activity"/>
    <property type="evidence" value="ECO:0007669"/>
    <property type="project" value="InterPro"/>
</dbReference>
<dbReference type="InterPro" id="IPR021109">
    <property type="entry name" value="Peptidase_aspartic_dom_sf"/>
</dbReference>
<evidence type="ECO:0000256" key="4">
    <source>
        <dbReference type="ARBA" id="ARBA00022729"/>
    </source>
</evidence>
<feature type="signal peptide" evidence="5">
    <location>
        <begin position="1"/>
        <end position="24"/>
    </location>
</feature>
<reference evidence="7" key="1">
    <citation type="journal article" date="2023" name="Science">
        <title>Elucidation of the pathway for biosynthesis of saponin adjuvants from the soapbark tree.</title>
        <authorList>
            <person name="Reed J."/>
            <person name="Orme A."/>
            <person name="El-Demerdash A."/>
            <person name="Owen C."/>
            <person name="Martin L.B.B."/>
            <person name="Misra R.C."/>
            <person name="Kikuchi S."/>
            <person name="Rejzek M."/>
            <person name="Martin A.C."/>
            <person name="Harkess A."/>
            <person name="Leebens-Mack J."/>
            <person name="Louveau T."/>
            <person name="Stephenson M.J."/>
            <person name="Osbourn A."/>
        </authorList>
    </citation>
    <scope>NUCLEOTIDE SEQUENCE</scope>
    <source>
        <strain evidence="7">S10</strain>
    </source>
</reference>
<dbReference type="FunFam" id="2.40.70.10:FF:000041">
    <property type="entry name" value="Basic 7S globulin"/>
    <property type="match status" value="1"/>
</dbReference>
<name>A0AAD7LB98_QUISA</name>
<dbReference type="GO" id="GO:0006508">
    <property type="term" value="P:proteolysis"/>
    <property type="evidence" value="ECO:0007669"/>
    <property type="project" value="InterPro"/>
</dbReference>
<comment type="similarity">
    <text evidence="2">Belongs to the peptidase A1 family.</text>
</comment>
<dbReference type="EMBL" id="JARAOO010000009">
    <property type="protein sequence ID" value="KAJ7954949.1"/>
    <property type="molecule type" value="Genomic_DNA"/>
</dbReference>
<feature type="chain" id="PRO_5042059067" evidence="5">
    <location>
        <begin position="25"/>
        <end position="445"/>
    </location>
</feature>
<keyword evidence="3" id="KW-0964">Secreted</keyword>
<gene>
    <name evidence="7" type="ORF">O6P43_021623</name>
</gene>
<comment type="caution">
    <text evidence="7">The sequence shown here is derived from an EMBL/GenBank/DDBJ whole genome shotgun (WGS) entry which is preliminary data.</text>
</comment>
<evidence type="ECO:0000313" key="7">
    <source>
        <dbReference type="EMBL" id="KAJ7954949.1"/>
    </source>
</evidence>
<organism evidence="7 8">
    <name type="scientific">Quillaja saponaria</name>
    <name type="common">Soap bark tree</name>
    <dbReference type="NCBI Taxonomy" id="32244"/>
    <lineage>
        <taxon>Eukaryota</taxon>
        <taxon>Viridiplantae</taxon>
        <taxon>Streptophyta</taxon>
        <taxon>Embryophyta</taxon>
        <taxon>Tracheophyta</taxon>
        <taxon>Spermatophyta</taxon>
        <taxon>Magnoliopsida</taxon>
        <taxon>eudicotyledons</taxon>
        <taxon>Gunneridae</taxon>
        <taxon>Pentapetalae</taxon>
        <taxon>rosids</taxon>
        <taxon>fabids</taxon>
        <taxon>Fabales</taxon>
        <taxon>Quillajaceae</taxon>
        <taxon>Quillaja</taxon>
    </lineage>
</organism>
<dbReference type="InterPro" id="IPR033868">
    <property type="entry name" value="Xylanase_inhibitor_I-like"/>
</dbReference>
<dbReference type="AlphaFoldDB" id="A0AAD7LB98"/>
<dbReference type="InterPro" id="IPR033121">
    <property type="entry name" value="PEPTIDASE_A1"/>
</dbReference>
<accession>A0AAD7LB98</accession>
<dbReference type="CDD" id="cd05489">
    <property type="entry name" value="xylanase_inhibitor_I_like"/>
    <property type="match status" value="1"/>
</dbReference>
<dbReference type="PANTHER" id="PTHR47965">
    <property type="entry name" value="ASPARTYL PROTEASE-RELATED"/>
    <property type="match status" value="1"/>
</dbReference>
<proteinExistence type="inferred from homology"/>
<dbReference type="InterPro" id="IPR001461">
    <property type="entry name" value="Aspartic_peptidase_A1"/>
</dbReference>
<keyword evidence="8" id="KW-1185">Reference proteome</keyword>
<dbReference type="Proteomes" id="UP001163823">
    <property type="component" value="Chromosome 9"/>
</dbReference>
<evidence type="ECO:0000256" key="1">
    <source>
        <dbReference type="ARBA" id="ARBA00004239"/>
    </source>
</evidence>
<dbReference type="PANTHER" id="PTHR47965:SF103">
    <property type="entry name" value="EUKARYOTIC ASPARTYL PROTEASE FAMILY PROTEIN"/>
    <property type="match status" value="1"/>
</dbReference>